<dbReference type="RefSeq" id="XP_012895494.1">
    <property type="nucleotide sequence ID" value="XM_013040040.1"/>
</dbReference>
<proteinExistence type="predicted"/>
<protein>
    <submittedName>
        <fullName evidence="2">Uncharacterized protein</fullName>
    </submittedName>
</protein>
<dbReference type="AlphaFoldDB" id="D8M057"/>
<dbReference type="Gene3D" id="2.60.120.380">
    <property type="match status" value="1"/>
</dbReference>
<evidence type="ECO:0000313" key="3">
    <source>
        <dbReference type="Proteomes" id="UP000008312"/>
    </source>
</evidence>
<accession>D8M057</accession>
<keyword evidence="1" id="KW-0812">Transmembrane</keyword>
<name>D8M057_BLAHO</name>
<keyword evidence="3" id="KW-1185">Reference proteome</keyword>
<dbReference type="InParanoid" id="D8M057"/>
<feature type="transmembrane region" description="Helical" evidence="1">
    <location>
        <begin position="119"/>
        <end position="141"/>
    </location>
</feature>
<keyword evidence="1" id="KW-0472">Membrane</keyword>
<dbReference type="EMBL" id="FN668642">
    <property type="protein sequence ID" value="CBK21446.2"/>
    <property type="molecule type" value="Genomic_DNA"/>
</dbReference>
<evidence type="ECO:0000256" key="1">
    <source>
        <dbReference type="SAM" id="Phobius"/>
    </source>
</evidence>
<sequence length="148" mass="16199">MAYTDPPASSESKTIIVNTVGLTVNSANSTTYFYPNELDGPDDYNNVQVILLDSETVESMTKESNKIQVKVTRRSLSTSMQPVSIVVTGGFDWSSVVVNDDTSKNEADVPKGIPIDTNVVIGILIIIVTVILVVAFVFICIRQRKEKK</sequence>
<keyword evidence="1" id="KW-1133">Transmembrane helix</keyword>
<evidence type="ECO:0000313" key="2">
    <source>
        <dbReference type="EMBL" id="CBK21446.2"/>
    </source>
</evidence>
<dbReference type="GeneID" id="24918851"/>
<reference evidence="2" key="1">
    <citation type="submission" date="2010-02" db="EMBL/GenBank/DDBJ databases">
        <title>Sequencing and annotation of the Blastocystis hominis genome.</title>
        <authorList>
            <person name="Wincker P."/>
        </authorList>
    </citation>
    <scope>NUCLEOTIDE SEQUENCE</scope>
    <source>
        <strain evidence="2">Singapore isolate B</strain>
    </source>
</reference>
<organism evidence="2">
    <name type="scientific">Blastocystis hominis</name>
    <dbReference type="NCBI Taxonomy" id="12968"/>
    <lineage>
        <taxon>Eukaryota</taxon>
        <taxon>Sar</taxon>
        <taxon>Stramenopiles</taxon>
        <taxon>Bigyra</taxon>
        <taxon>Opalozoa</taxon>
        <taxon>Opalinata</taxon>
        <taxon>Blastocystidae</taxon>
        <taxon>Blastocystis</taxon>
    </lineage>
</organism>
<dbReference type="Proteomes" id="UP000008312">
    <property type="component" value="Unassembled WGS sequence"/>
</dbReference>
<gene>
    <name evidence="2" type="ORF">GSBLH_T00001614001</name>
</gene>